<reference evidence="2" key="1">
    <citation type="submission" date="2015-07" db="EMBL/GenBank/DDBJ databases">
        <title>Near-Complete Genome Sequence of the Cellulolytic Bacterium Bacteroides (Pseudobacteroides) cellulosolvens ATCC 35603.</title>
        <authorList>
            <person name="Dassa B."/>
            <person name="Utturkar S.M."/>
            <person name="Klingeman D.M."/>
            <person name="Hurt R.A."/>
            <person name="Keller M."/>
            <person name="Xu J."/>
            <person name="Reddy Y.H.K."/>
            <person name="Borovok I."/>
            <person name="Grinberg I.R."/>
            <person name="Lamed R."/>
            <person name="Zhivin O."/>
            <person name="Bayer E.A."/>
            <person name="Brown S.D."/>
        </authorList>
    </citation>
    <scope>NUCLEOTIDE SEQUENCE [LARGE SCALE GENOMIC DNA]</scope>
    <source>
        <strain evidence="2">DSM 2933</strain>
    </source>
</reference>
<gene>
    <name evidence="1" type="ORF">Bccel_2872</name>
</gene>
<evidence type="ECO:0000313" key="1">
    <source>
        <dbReference type="EMBL" id="KNY27601.1"/>
    </source>
</evidence>
<sequence length="84" mass="10233">MDKIIKKILLYGLLRRFDDMRYVPGQRVNYKNYSAQIVFYYPSYKKGKDAYTIKFFKDGTEFHRLCVEEELSEEMQIQFDDILK</sequence>
<dbReference type="Proteomes" id="UP000036923">
    <property type="component" value="Unassembled WGS sequence"/>
</dbReference>
<proteinExistence type="predicted"/>
<accession>A0A0L6JP35</accession>
<dbReference type="eggNOG" id="ENOG502ZXFG">
    <property type="taxonomic scope" value="Bacteria"/>
</dbReference>
<dbReference type="AlphaFoldDB" id="A0A0L6JP35"/>
<evidence type="ECO:0000313" key="2">
    <source>
        <dbReference type="Proteomes" id="UP000036923"/>
    </source>
</evidence>
<dbReference type="EMBL" id="LGTC01000001">
    <property type="protein sequence ID" value="KNY27601.1"/>
    <property type="molecule type" value="Genomic_DNA"/>
</dbReference>
<protein>
    <submittedName>
        <fullName evidence="1">Uncharacterized protein</fullName>
    </submittedName>
</protein>
<name>A0A0L6JP35_9FIRM</name>
<organism evidence="1 2">
    <name type="scientific">Pseudobacteroides cellulosolvens ATCC 35603 = DSM 2933</name>
    <dbReference type="NCBI Taxonomy" id="398512"/>
    <lineage>
        <taxon>Bacteria</taxon>
        <taxon>Bacillati</taxon>
        <taxon>Bacillota</taxon>
        <taxon>Clostridia</taxon>
        <taxon>Eubacteriales</taxon>
        <taxon>Oscillospiraceae</taxon>
        <taxon>Pseudobacteroides</taxon>
    </lineage>
</organism>
<keyword evidence="2" id="KW-1185">Reference proteome</keyword>
<comment type="caution">
    <text evidence="1">The sequence shown here is derived from an EMBL/GenBank/DDBJ whole genome shotgun (WGS) entry which is preliminary data.</text>
</comment>